<proteinExistence type="predicted"/>
<sequence>MNQLEDKLQNLSIDNETKQNKNKDNPIKEYYTTKVLKELLTKTLITLKNCNRCKRYFDGNNFKYNEKKKEYLKQCSFCKRNQQKYSANHYEKHKDSEEYQERVKANKQNHKQGDAYKQWYELRKNDKKVKERKNELKRIYRERNIDKVREQEKRNSRTFYDNHKETPEYKEKRRLSRKNALPSTQVKAKETRNIYQNKRREEDVKFKLRANISRRIHKALKSKKSQTTIEYLDCDIDTFKTHLENQFTDGMSWDNYGRKSGDVFWEIDHIIPINFENPTLDDVKERLHYTNCQPMWAEENRKKSNLFVG</sequence>
<organism evidence="2">
    <name type="scientific">Pyramimonas orientalis virus</name>
    <name type="common">PoV01</name>
    <dbReference type="NCBI Taxonomy" id="455367"/>
    <lineage>
        <taxon>Viruses</taxon>
        <taxon>Varidnaviria</taxon>
        <taxon>Bamfordvirae</taxon>
        <taxon>Nucleocytoviricota</taxon>
        <taxon>Megaviricetes</taxon>
        <taxon>Imitervirales</taxon>
        <taxon>Allomimiviridae</taxon>
        <taxon>Heliosvirus</taxon>
        <taxon>Heliosvirus raunefjordenense</taxon>
    </lineage>
</organism>
<name>A0A7M3UP66_POV01</name>
<protein>
    <submittedName>
        <fullName evidence="2">Uncharacterized protein</fullName>
    </submittedName>
</protein>
<organismHost>
    <name type="scientific">Pyramimonas plurioculata</name>
    <dbReference type="NCBI Taxonomy" id="36893"/>
</organismHost>
<evidence type="ECO:0000256" key="1">
    <source>
        <dbReference type="SAM" id="MobiDB-lite"/>
    </source>
</evidence>
<feature type="compositionally biased region" description="Basic and acidic residues" evidence="1">
    <location>
        <begin position="15"/>
        <end position="25"/>
    </location>
</feature>
<gene>
    <name evidence="2" type="ORF">HWQ62_00402</name>
</gene>
<dbReference type="EMBL" id="MT663539">
    <property type="protein sequence ID" value="QOI90533.1"/>
    <property type="molecule type" value="Genomic_DNA"/>
</dbReference>
<reference evidence="2" key="1">
    <citation type="submission" date="2020-06" db="EMBL/GenBank/DDBJ databases">
        <title>Lateral gene transfer of anion-conducting channel rhodopsins between green algae and giant viruses.</title>
        <authorList>
            <person name="Rozenberg A."/>
            <person name="Oppermann J."/>
            <person name="Wietek J."/>
            <person name="Fernandez Lahore R.G."/>
            <person name="Sandaa R.-A."/>
            <person name="Bratbak G."/>
            <person name="Hegemann P."/>
            <person name="Beja O."/>
        </authorList>
    </citation>
    <scope>NUCLEOTIDE SEQUENCE</scope>
    <source>
        <strain evidence="2">01B</strain>
    </source>
</reference>
<feature type="region of interest" description="Disordered" evidence="1">
    <location>
        <begin position="1"/>
        <end position="25"/>
    </location>
</feature>
<accession>A0A7M3UP66</accession>
<evidence type="ECO:0000313" key="2">
    <source>
        <dbReference type="EMBL" id="QOI90533.1"/>
    </source>
</evidence>